<dbReference type="Pfam" id="PF11855">
    <property type="entry name" value="DUF3375"/>
    <property type="match status" value="1"/>
</dbReference>
<proteinExistence type="predicted"/>
<sequence length="492" mass="57871">MEKVDLGNFMSYSYLTSLRKNHPAWKLLTSHQAPFIASFFYAVFLKPKQREIPEGKLVSQLENFIDEINFEEKSSFTPQEILTQWSNSDYAYLRKYYPKDKDEIHYDLTPAAQKAVEYLISFEQKSFMATESRLRTVFNLLKEIVEKSNENPEFRIQELEKQKKDIENKIEGVKAGKIEILSPIQIKDRFLQAMNTSHEILSDFRIVEQNFRNLERKLREKIVTWDSGKGELLHNFFEEEEGIQESEQGKSFKAFSDFLSSNESQKDFKNLIEQVLSMKEIIPIQGSLSFERIKDDWMKGSEHVLDTLALLSKQLNLFINENSYAEERRIKEIIKNIEATALQLDGKNIKNFIEMKTFYADIKFPMNKKLYSIPNKIFLDELALNNEEIDIDFSALYLQLFMDKNKLKDRINNLLLDREEISLKELVEVYPIKSGLTELLTYFVLAKREINAEIYYDDLFELSWVYENGDSQSAKVPMIIFKNSENEDDRDG</sequence>
<dbReference type="AlphaFoldDB" id="A0AAD0HTD0"/>
<accession>A0AAD0HTD0</accession>
<dbReference type="KEGG" id="fpei:C4N17_02625"/>
<dbReference type="Proteomes" id="UP000241472">
    <property type="component" value="Chromosome"/>
</dbReference>
<protein>
    <submittedName>
        <fullName evidence="2">DUF3375 domain-containing protein</fullName>
    </submittedName>
</protein>
<keyword evidence="1" id="KW-0175">Coiled coil</keyword>
<evidence type="ECO:0000313" key="2">
    <source>
        <dbReference type="EMBL" id="AVQ24685.1"/>
    </source>
</evidence>
<reference evidence="2 3" key="1">
    <citation type="submission" date="2018-03" db="EMBL/GenBank/DDBJ databases">
        <title>Complete Fusobacterium genomes using hybrid Minion sequencing.</title>
        <authorList>
            <person name="Slade D.J."/>
            <person name="Lahmers K."/>
        </authorList>
    </citation>
    <scope>NUCLEOTIDE SEQUENCE [LARGE SCALE GENOMIC DNA]</scope>
    <source>
        <strain evidence="2 3">2_1_31</strain>
    </source>
</reference>
<feature type="coiled-coil region" evidence="1">
    <location>
        <begin position="149"/>
        <end position="176"/>
    </location>
</feature>
<dbReference type="EMBL" id="CP028108">
    <property type="protein sequence ID" value="AVQ24685.1"/>
    <property type="molecule type" value="Genomic_DNA"/>
</dbReference>
<dbReference type="InterPro" id="IPR021804">
    <property type="entry name" value="DUF3375"/>
</dbReference>
<evidence type="ECO:0000256" key="1">
    <source>
        <dbReference type="SAM" id="Coils"/>
    </source>
</evidence>
<gene>
    <name evidence="2" type="ORF">C4N17_02625</name>
</gene>
<evidence type="ECO:0000313" key="3">
    <source>
        <dbReference type="Proteomes" id="UP000241472"/>
    </source>
</evidence>
<organism evidence="2 3">
    <name type="scientific">Fusobacterium periodonticum</name>
    <dbReference type="NCBI Taxonomy" id="860"/>
    <lineage>
        <taxon>Bacteria</taxon>
        <taxon>Fusobacteriati</taxon>
        <taxon>Fusobacteriota</taxon>
        <taxon>Fusobacteriia</taxon>
        <taxon>Fusobacteriales</taxon>
        <taxon>Fusobacteriaceae</taxon>
        <taxon>Fusobacterium</taxon>
    </lineage>
</organism>
<dbReference type="RefSeq" id="WP_008793737.1">
    <property type="nucleotide sequence ID" value="NZ_CABKNO010000001.1"/>
</dbReference>
<name>A0AAD0HTD0_9FUSO</name>